<dbReference type="InterPro" id="IPR013189">
    <property type="entry name" value="Glyco_hydro_32_C"/>
</dbReference>
<proteinExistence type="inferred from homology"/>
<dbReference type="SUPFAM" id="SSF49899">
    <property type="entry name" value="Concanavalin A-like lectins/glucanases"/>
    <property type="match status" value="1"/>
</dbReference>
<evidence type="ECO:0000256" key="1">
    <source>
        <dbReference type="ARBA" id="ARBA00009902"/>
    </source>
</evidence>
<dbReference type="CDD" id="cd18622">
    <property type="entry name" value="GH32_Inu-like"/>
    <property type="match status" value="1"/>
</dbReference>
<name>A0ABX7LAW6_9BACL</name>
<dbReference type="InterPro" id="IPR013148">
    <property type="entry name" value="Glyco_hydro_32_N"/>
</dbReference>
<dbReference type="InterPro" id="IPR023296">
    <property type="entry name" value="Glyco_hydro_beta-prop_sf"/>
</dbReference>
<gene>
    <name evidence="7" type="ORF">JRJ22_01120</name>
</gene>
<keyword evidence="2 4" id="KW-0378">Hydrolase</keyword>
<dbReference type="InterPro" id="IPR013320">
    <property type="entry name" value="ConA-like_dom_sf"/>
</dbReference>
<protein>
    <submittedName>
        <fullName evidence="7">Glycoside hydrolase family 32 protein</fullName>
    </submittedName>
</protein>
<dbReference type="Proteomes" id="UP000663452">
    <property type="component" value="Chromosome"/>
</dbReference>
<dbReference type="SUPFAM" id="SSF75005">
    <property type="entry name" value="Arabinanase/levansucrase/invertase"/>
    <property type="match status" value="1"/>
</dbReference>
<evidence type="ECO:0000313" key="8">
    <source>
        <dbReference type="Proteomes" id="UP000663452"/>
    </source>
</evidence>
<evidence type="ECO:0000256" key="2">
    <source>
        <dbReference type="ARBA" id="ARBA00022801"/>
    </source>
</evidence>
<reference evidence="7 8" key="1">
    <citation type="submission" date="2021-02" db="EMBL/GenBank/DDBJ databases">
        <title>Paenibacillus tianjinensis sp. nov.</title>
        <authorList>
            <person name="Liu H."/>
        </authorList>
    </citation>
    <scope>NUCLEOTIDE SEQUENCE [LARGE SCALE GENOMIC DNA]</scope>
    <source>
        <strain evidence="7 8">TB2019</strain>
    </source>
</reference>
<feature type="domain" description="Glycosyl hydrolase family 32 N-terminal" evidence="5">
    <location>
        <begin position="15"/>
        <end position="331"/>
    </location>
</feature>
<sequence length="491" mass="55764">MTDVMNHDHYRPQFHFTPPANWMNDPNGMVYFEGEYHLFYQYHPGGSTWGPMHWGHAVSIDLVHWQHLPVALAPDQNGMIFSGSAVVDWEDSSGFFGGEPGLVAIFTHADEYPESTLPRQRQSLAYSLDRGRTWNMYEGNPVLCNEQLTDFRDPKVFWHDETDRWVMVLAAGDRVHLYTSINLKQWSFASEFGAADGSHDGVWECPDLMELPVEGSPDGKSRWVLIVSIGDKPGYPEGSRTQYFIGHFDGSVFTNDYPSDTVLWLDYGRDNYAGVTWSDTPDPAVKYFIGWMSNWLYAKVTPTGEWRSAMTVPRLLSLKHGKDGIRLIQAPVSNLERLRKQPWEQLDVLLRSENNLLASLQEDVYELVCDIEVGTAAEIGFKLRKGGNDETIVGYRIVEQQLYLDRTRSGEISFHDSFPCTHDIPHTIPGGRLRLRIFVDQCSVEVFAGDGEVVFSDLIYPDPSSRGMELFVRGGEAQLISLQIYPLHSIL</sequence>
<dbReference type="PANTHER" id="PTHR42800">
    <property type="entry name" value="EXOINULINASE INUD (AFU_ORTHOLOGUE AFUA_5G00480)"/>
    <property type="match status" value="1"/>
</dbReference>
<evidence type="ECO:0000256" key="4">
    <source>
        <dbReference type="RuleBase" id="RU362110"/>
    </source>
</evidence>
<dbReference type="EMBL" id="CP070969">
    <property type="protein sequence ID" value="QSF45305.1"/>
    <property type="molecule type" value="Genomic_DNA"/>
</dbReference>
<feature type="domain" description="Glycosyl hydrolase family 32 C-terminal" evidence="6">
    <location>
        <begin position="335"/>
        <end position="485"/>
    </location>
</feature>
<comment type="similarity">
    <text evidence="1 4">Belongs to the glycosyl hydrolase 32 family.</text>
</comment>
<dbReference type="Gene3D" id="2.115.10.20">
    <property type="entry name" value="Glycosyl hydrolase domain, family 43"/>
    <property type="match status" value="1"/>
</dbReference>
<dbReference type="Gene3D" id="2.60.120.560">
    <property type="entry name" value="Exo-inulinase, domain 1"/>
    <property type="match status" value="1"/>
</dbReference>
<keyword evidence="8" id="KW-1185">Reference proteome</keyword>
<dbReference type="Pfam" id="PF08244">
    <property type="entry name" value="Glyco_hydro_32C"/>
    <property type="match status" value="1"/>
</dbReference>
<evidence type="ECO:0000313" key="7">
    <source>
        <dbReference type="EMBL" id="QSF45305.1"/>
    </source>
</evidence>
<keyword evidence="3 4" id="KW-0326">Glycosidase</keyword>
<dbReference type="InterPro" id="IPR001362">
    <property type="entry name" value="Glyco_hydro_32"/>
</dbReference>
<dbReference type="InterPro" id="IPR018053">
    <property type="entry name" value="Glyco_hydro_32_AS"/>
</dbReference>
<dbReference type="PROSITE" id="PS00609">
    <property type="entry name" value="GLYCOSYL_HYDROL_F32"/>
    <property type="match status" value="1"/>
</dbReference>
<organism evidence="7 8">
    <name type="scientific">Paenibacillus tianjinensis</name>
    <dbReference type="NCBI Taxonomy" id="2810347"/>
    <lineage>
        <taxon>Bacteria</taxon>
        <taxon>Bacillati</taxon>
        <taxon>Bacillota</taxon>
        <taxon>Bacilli</taxon>
        <taxon>Bacillales</taxon>
        <taxon>Paenibacillaceae</taxon>
        <taxon>Paenibacillus</taxon>
    </lineage>
</organism>
<dbReference type="SMART" id="SM00640">
    <property type="entry name" value="Glyco_32"/>
    <property type="match status" value="1"/>
</dbReference>
<dbReference type="PANTHER" id="PTHR42800:SF1">
    <property type="entry name" value="EXOINULINASE INUD (AFU_ORTHOLOGUE AFUA_5G00480)"/>
    <property type="match status" value="1"/>
</dbReference>
<accession>A0ABX7LAW6</accession>
<dbReference type="Pfam" id="PF00251">
    <property type="entry name" value="Glyco_hydro_32N"/>
    <property type="match status" value="1"/>
</dbReference>
<evidence type="ECO:0000259" key="5">
    <source>
        <dbReference type="Pfam" id="PF00251"/>
    </source>
</evidence>
<evidence type="ECO:0000259" key="6">
    <source>
        <dbReference type="Pfam" id="PF08244"/>
    </source>
</evidence>
<dbReference type="RefSeq" id="WP_206102768.1">
    <property type="nucleotide sequence ID" value="NZ_CP070969.1"/>
</dbReference>
<evidence type="ECO:0000256" key="3">
    <source>
        <dbReference type="ARBA" id="ARBA00023295"/>
    </source>
</evidence>
<dbReference type="GO" id="GO:0016787">
    <property type="term" value="F:hydrolase activity"/>
    <property type="evidence" value="ECO:0007669"/>
    <property type="project" value="UniProtKB-KW"/>
</dbReference>